<keyword evidence="2" id="KW-1133">Transmembrane helix</keyword>
<reference evidence="3 4" key="1">
    <citation type="submission" date="2020-04" db="EMBL/GenBank/DDBJ databases">
        <authorList>
            <person name="Alioto T."/>
            <person name="Alioto T."/>
            <person name="Gomez Garrido J."/>
        </authorList>
    </citation>
    <scope>NUCLEOTIDE SEQUENCE [LARGE SCALE GENOMIC DNA]</scope>
</reference>
<dbReference type="EMBL" id="CADEPI010000052">
    <property type="protein sequence ID" value="CAB3370303.1"/>
    <property type="molecule type" value="Genomic_DNA"/>
</dbReference>
<gene>
    <name evidence="3" type="ORF">CLODIP_2_CD10673</name>
</gene>
<name>A0A8S1CLC8_9INSE</name>
<evidence type="ECO:0000313" key="4">
    <source>
        <dbReference type="Proteomes" id="UP000494165"/>
    </source>
</evidence>
<keyword evidence="2" id="KW-0472">Membrane</keyword>
<keyword evidence="4" id="KW-1185">Reference proteome</keyword>
<feature type="region of interest" description="Disordered" evidence="1">
    <location>
        <begin position="84"/>
        <end position="103"/>
    </location>
</feature>
<keyword evidence="2" id="KW-0812">Transmembrane</keyword>
<dbReference type="Proteomes" id="UP000494165">
    <property type="component" value="Unassembled WGS sequence"/>
</dbReference>
<organism evidence="3 4">
    <name type="scientific">Cloeon dipterum</name>
    <dbReference type="NCBI Taxonomy" id="197152"/>
    <lineage>
        <taxon>Eukaryota</taxon>
        <taxon>Metazoa</taxon>
        <taxon>Ecdysozoa</taxon>
        <taxon>Arthropoda</taxon>
        <taxon>Hexapoda</taxon>
        <taxon>Insecta</taxon>
        <taxon>Pterygota</taxon>
        <taxon>Palaeoptera</taxon>
        <taxon>Ephemeroptera</taxon>
        <taxon>Pisciforma</taxon>
        <taxon>Baetidae</taxon>
        <taxon>Cloeon</taxon>
    </lineage>
</organism>
<evidence type="ECO:0000256" key="1">
    <source>
        <dbReference type="SAM" id="MobiDB-lite"/>
    </source>
</evidence>
<dbReference type="OrthoDB" id="7676846at2759"/>
<feature type="transmembrane region" description="Helical" evidence="2">
    <location>
        <begin position="124"/>
        <end position="146"/>
    </location>
</feature>
<feature type="compositionally biased region" description="Basic residues" evidence="1">
    <location>
        <begin position="170"/>
        <end position="180"/>
    </location>
</feature>
<comment type="caution">
    <text evidence="3">The sequence shown here is derived from an EMBL/GenBank/DDBJ whole genome shotgun (WGS) entry which is preliminary data.</text>
</comment>
<dbReference type="AlphaFoldDB" id="A0A8S1CLC8"/>
<proteinExistence type="predicted"/>
<evidence type="ECO:0000313" key="3">
    <source>
        <dbReference type="EMBL" id="CAB3370303.1"/>
    </source>
</evidence>
<protein>
    <submittedName>
        <fullName evidence="3">Uncharacterized protein</fullName>
    </submittedName>
</protein>
<sequence length="216" mass="23310">MQLQSLGPSVGAAVSPTSTLANMSNPTCCHASAHFQEILSLSELPLDRLLRVKSVMHNYGSENNDFAHNRQGEPLPAAEALRSRVRFPDRDRGSSSGSTPIKRQEFSLLGSNGKQSKLATGFQLAITVLSFLAFGAYLISLVVAIVRNNSATTTTATTQQPFVLVPAASGRRRKRRKRRQAAPEPRPLPLVEPDTLFTGLATLAAAYAKFEGHQLG</sequence>
<evidence type="ECO:0000256" key="2">
    <source>
        <dbReference type="SAM" id="Phobius"/>
    </source>
</evidence>
<accession>A0A8S1CLC8</accession>
<feature type="region of interest" description="Disordered" evidence="1">
    <location>
        <begin position="168"/>
        <end position="190"/>
    </location>
</feature>